<gene>
    <name evidence="4" type="ORF">BN1708_012176</name>
</gene>
<feature type="signal peptide" evidence="2">
    <location>
        <begin position="1"/>
        <end position="23"/>
    </location>
</feature>
<feature type="domain" description="Nephrocystin 3-like N-terminal" evidence="3">
    <location>
        <begin position="264"/>
        <end position="445"/>
    </location>
</feature>
<name>A0A0G4L8C5_VERLO</name>
<organism evidence="4 5">
    <name type="scientific">Verticillium longisporum</name>
    <name type="common">Verticillium dahliae var. longisporum</name>
    <dbReference type="NCBI Taxonomy" id="100787"/>
    <lineage>
        <taxon>Eukaryota</taxon>
        <taxon>Fungi</taxon>
        <taxon>Dikarya</taxon>
        <taxon>Ascomycota</taxon>
        <taxon>Pezizomycotina</taxon>
        <taxon>Sordariomycetes</taxon>
        <taxon>Hypocreomycetidae</taxon>
        <taxon>Glomerellales</taxon>
        <taxon>Plectosphaerellaceae</taxon>
        <taxon>Verticillium</taxon>
    </lineage>
</organism>
<sequence length="632" mass="71500">MEALVALSLVCNVLQLLEVAIVALKTCKELHESEEGQLREHSDAEKSVNDLVAAMEEFDTTSPDPSQQIDVQIRRAVQDCNKTSLEILETLRLCQVRGPKGFWSSLPAMWSVIRRRKEIQARLAILESHKEKLSGLLDLSTKLTCGLESSSKANQILRCLSRLQDYSNSNARALKHITDQLQILPMSSTSHELTRSIETFQAVQQDFPRLLEHMYQQGVLESLRQQDATRGSRLNAIAPATSSTLHWVFASSATDCPGTRGKYHATFVSWLREGSGFYHFQGKPGSGKSTLMKSVVYNTDTKSHLSYWAGDKPLCLASFFFWKPGSMLQKTIRGLVISLVYDIIESFPHLAAVAFPEHWDPESHHLSWLSKTAIYVTIGHDAIVEGFQRLIKHQGPGHPKFCFFIDGLDEFDNDSEDMALGQLATLLQEWVDVSQGHIKICVASREHFSNMAGKSHRIKLQDFTYQDIEKHVTSSLIQNKRFHQLHSDGDKNCSSLIDRVTYHAEGVFLWARLVLPRIHTALNDGFSISNILNIVDKTPKKMEEYLDSILDDIKPEYQYKAHLLLAIVLRWEGYLLTGEYTGRRNVRLCSLDAALLFEGLHMSAELPDDFMSRFVVPDDVDGWLDCHTTNID</sequence>
<evidence type="ECO:0000313" key="4">
    <source>
        <dbReference type="EMBL" id="CRK17950.1"/>
    </source>
</evidence>
<dbReference type="Proteomes" id="UP000044602">
    <property type="component" value="Unassembled WGS sequence"/>
</dbReference>
<dbReference type="Pfam" id="PF24883">
    <property type="entry name" value="NPHP3_N"/>
    <property type="match status" value="1"/>
</dbReference>
<protein>
    <recommendedName>
        <fullName evidence="3">Nephrocystin 3-like N-terminal domain-containing protein</fullName>
    </recommendedName>
</protein>
<proteinExistence type="predicted"/>
<keyword evidence="2" id="KW-0732">Signal</keyword>
<dbReference type="InterPro" id="IPR056884">
    <property type="entry name" value="NPHP3-like_N"/>
</dbReference>
<evidence type="ECO:0000256" key="1">
    <source>
        <dbReference type="ARBA" id="ARBA00022737"/>
    </source>
</evidence>
<dbReference type="SUPFAM" id="SSF52540">
    <property type="entry name" value="P-loop containing nucleoside triphosphate hydrolases"/>
    <property type="match status" value="1"/>
</dbReference>
<feature type="chain" id="PRO_5002566185" description="Nephrocystin 3-like N-terminal domain-containing protein" evidence="2">
    <location>
        <begin position="24"/>
        <end position="632"/>
    </location>
</feature>
<accession>A0A0G4L8C5</accession>
<evidence type="ECO:0000313" key="5">
    <source>
        <dbReference type="Proteomes" id="UP000044602"/>
    </source>
</evidence>
<dbReference type="InterPro" id="IPR027417">
    <property type="entry name" value="P-loop_NTPase"/>
</dbReference>
<dbReference type="AlphaFoldDB" id="A0A0G4L8C5"/>
<dbReference type="EMBL" id="CVQH01009002">
    <property type="protein sequence ID" value="CRK17950.1"/>
    <property type="molecule type" value="Genomic_DNA"/>
</dbReference>
<dbReference type="PANTHER" id="PTHR10039">
    <property type="entry name" value="AMELOGENIN"/>
    <property type="match status" value="1"/>
</dbReference>
<reference evidence="4 5" key="1">
    <citation type="submission" date="2015-05" db="EMBL/GenBank/DDBJ databases">
        <authorList>
            <person name="Wang D.B."/>
            <person name="Wang M."/>
        </authorList>
    </citation>
    <scope>NUCLEOTIDE SEQUENCE [LARGE SCALE GENOMIC DNA]</scope>
    <source>
        <strain evidence="4">VL1</strain>
    </source>
</reference>
<evidence type="ECO:0000259" key="3">
    <source>
        <dbReference type="Pfam" id="PF24883"/>
    </source>
</evidence>
<dbReference type="Gene3D" id="3.40.50.300">
    <property type="entry name" value="P-loop containing nucleotide triphosphate hydrolases"/>
    <property type="match status" value="1"/>
</dbReference>
<keyword evidence="1" id="KW-0677">Repeat</keyword>
<dbReference type="PANTHER" id="PTHR10039:SF5">
    <property type="entry name" value="NACHT DOMAIN-CONTAINING PROTEIN"/>
    <property type="match status" value="1"/>
</dbReference>
<keyword evidence="5" id="KW-1185">Reference proteome</keyword>
<evidence type="ECO:0000256" key="2">
    <source>
        <dbReference type="SAM" id="SignalP"/>
    </source>
</evidence>